<dbReference type="Proteomes" id="UP001079657">
    <property type="component" value="Unassembled WGS sequence"/>
</dbReference>
<dbReference type="RefSeq" id="WP_268048881.1">
    <property type="nucleotide sequence ID" value="NZ_JAPQES010000001.1"/>
</dbReference>
<comment type="caution">
    <text evidence="1">The sequence shown here is derived from an EMBL/GenBank/DDBJ whole genome shotgun (WGS) entry which is preliminary data.</text>
</comment>
<reference evidence="1" key="1">
    <citation type="submission" date="2022-12" db="EMBL/GenBank/DDBJ databases">
        <authorList>
            <person name="Wang J."/>
        </authorList>
    </citation>
    <scope>NUCLEOTIDE SEQUENCE</scope>
    <source>
        <strain evidence="1">HY-42-06</strain>
    </source>
</reference>
<name>A0ABT4CME0_9CLOT</name>
<dbReference type="EMBL" id="JAPQES010000001">
    <property type="protein sequence ID" value="MCY6370217.1"/>
    <property type="molecule type" value="Genomic_DNA"/>
</dbReference>
<protein>
    <submittedName>
        <fullName evidence="1">Uncharacterized protein</fullName>
    </submittedName>
</protein>
<gene>
    <name evidence="1" type="ORF">OXH55_06180</name>
</gene>
<evidence type="ECO:0000313" key="2">
    <source>
        <dbReference type="Proteomes" id="UP001079657"/>
    </source>
</evidence>
<accession>A0ABT4CME0</accession>
<keyword evidence="2" id="KW-1185">Reference proteome</keyword>
<evidence type="ECO:0000313" key="1">
    <source>
        <dbReference type="EMBL" id="MCY6370217.1"/>
    </source>
</evidence>
<proteinExistence type="predicted"/>
<organism evidence="1 2">
    <name type="scientific">Clostridium ganghwense</name>
    <dbReference type="NCBI Taxonomy" id="312089"/>
    <lineage>
        <taxon>Bacteria</taxon>
        <taxon>Bacillati</taxon>
        <taxon>Bacillota</taxon>
        <taxon>Clostridia</taxon>
        <taxon>Eubacteriales</taxon>
        <taxon>Clostridiaceae</taxon>
        <taxon>Clostridium</taxon>
    </lineage>
</organism>
<sequence>MNISFWKGCRNKKDGKLLIIENIKFTGKGTAVLKPYPEKELHNIVYLNRPQKPWDLFKQSVKIWKNIG</sequence>